<comment type="similarity">
    <text evidence="1">Belongs to the peptidase S49 family.</text>
</comment>
<dbReference type="EMBL" id="DF820455">
    <property type="protein sequence ID" value="GAK49061.1"/>
    <property type="molecule type" value="Genomic_DNA"/>
</dbReference>
<dbReference type="HOGENOM" id="CLU_690502_0_0_0"/>
<dbReference type="PANTHER" id="PTHR42987">
    <property type="entry name" value="PEPTIDASE S49"/>
    <property type="match status" value="1"/>
</dbReference>
<proteinExistence type="inferred from homology"/>
<sequence length="378" mass="41124">MATFQSIFKGVFSIFAKAIFAIISFFVMLMLFSLLFIGLGVGIGAKMGGGALTELSEQAKSNYAYISGDEESANRLLRIPIQGVILGTMPSNFPMFLADNLTFGYDVQEQLERAAEDESIKGVFLHIQTPGGTIFGSYAIAEAITNFRETTNKPVLAYIEGLAASGGVMAMVTANEIYADYGSLIGSIGVIGPQLLYYNQPMAFDGGLFGDGITTKGGIEQTILFAGKGKDLGNPFRKISKEELENWQRGLETEYAQFVGHVAKTRNIDESIIRDQMGAQLFDNQTAEGYGLINGTLNQNAALDKLAELAGVSGDYQLVRPVRRSGQLFAQLLEGWTRLSNNSVELERFRQQAIQAQVCQKTAHLSLVYYGDLSALCK</sequence>
<dbReference type="CDD" id="cd07023">
    <property type="entry name" value="S49_Sppa_N_C"/>
    <property type="match status" value="1"/>
</dbReference>
<keyword evidence="3" id="KW-0378">Hydrolase</keyword>
<dbReference type="PANTHER" id="PTHR42987:SF4">
    <property type="entry name" value="PROTEASE SOHB-RELATED"/>
    <property type="match status" value="1"/>
</dbReference>
<evidence type="ECO:0000313" key="8">
    <source>
        <dbReference type="Proteomes" id="UP000030700"/>
    </source>
</evidence>
<dbReference type="Gene3D" id="6.20.330.10">
    <property type="match status" value="1"/>
</dbReference>
<dbReference type="Gene3D" id="3.90.226.10">
    <property type="entry name" value="2-enoyl-CoA Hydratase, Chain A, domain 1"/>
    <property type="match status" value="1"/>
</dbReference>
<evidence type="ECO:0000256" key="2">
    <source>
        <dbReference type="ARBA" id="ARBA00022670"/>
    </source>
</evidence>
<dbReference type="InterPro" id="IPR029045">
    <property type="entry name" value="ClpP/crotonase-like_dom_sf"/>
</dbReference>
<feature type="transmembrane region" description="Helical" evidence="5">
    <location>
        <begin position="12"/>
        <end position="37"/>
    </location>
</feature>
<organism evidence="7">
    <name type="scientific">Candidatus Moduliflexus flocculans</name>
    <dbReference type="NCBI Taxonomy" id="1499966"/>
    <lineage>
        <taxon>Bacteria</taxon>
        <taxon>Candidatus Moduliflexota</taxon>
        <taxon>Candidatus Moduliflexia</taxon>
        <taxon>Candidatus Moduliflexales</taxon>
        <taxon>Candidatus Moduliflexaceae</taxon>
    </lineage>
</organism>
<keyword evidence="5" id="KW-0472">Membrane</keyword>
<dbReference type="InterPro" id="IPR002142">
    <property type="entry name" value="Peptidase_S49"/>
</dbReference>
<dbReference type="GO" id="GO:0006508">
    <property type="term" value="P:proteolysis"/>
    <property type="evidence" value="ECO:0007669"/>
    <property type="project" value="UniProtKB-KW"/>
</dbReference>
<protein>
    <submittedName>
        <fullName evidence="7">Tlr1610 protein</fullName>
    </submittedName>
</protein>
<dbReference type="AlphaFoldDB" id="A0A0S6VPR4"/>
<evidence type="ECO:0000256" key="5">
    <source>
        <dbReference type="SAM" id="Phobius"/>
    </source>
</evidence>
<dbReference type="Pfam" id="PF01343">
    <property type="entry name" value="Peptidase_S49"/>
    <property type="match status" value="1"/>
</dbReference>
<keyword evidence="4" id="KW-0720">Serine protease</keyword>
<name>A0A0S6VPR4_9BACT</name>
<keyword evidence="5" id="KW-1133">Transmembrane helix</keyword>
<dbReference type="SUPFAM" id="SSF52096">
    <property type="entry name" value="ClpP/crotonase"/>
    <property type="match status" value="1"/>
</dbReference>
<keyword evidence="5" id="KW-0812">Transmembrane</keyword>
<evidence type="ECO:0000256" key="3">
    <source>
        <dbReference type="ARBA" id="ARBA00022801"/>
    </source>
</evidence>
<gene>
    <name evidence="7" type="ORF">U14_00279</name>
</gene>
<evidence type="ECO:0000259" key="6">
    <source>
        <dbReference type="Pfam" id="PF01343"/>
    </source>
</evidence>
<feature type="domain" description="Peptidase S49" evidence="6">
    <location>
        <begin position="150"/>
        <end position="312"/>
    </location>
</feature>
<dbReference type="GO" id="GO:0008236">
    <property type="term" value="F:serine-type peptidase activity"/>
    <property type="evidence" value="ECO:0007669"/>
    <property type="project" value="UniProtKB-KW"/>
</dbReference>
<dbReference type="Proteomes" id="UP000030700">
    <property type="component" value="Unassembled WGS sequence"/>
</dbReference>
<dbReference type="STRING" id="1499966.U14_00279"/>
<keyword evidence="2" id="KW-0645">Protease</keyword>
<evidence type="ECO:0000313" key="7">
    <source>
        <dbReference type="EMBL" id="GAK49061.1"/>
    </source>
</evidence>
<reference evidence="7" key="1">
    <citation type="journal article" date="2015" name="PeerJ">
        <title>First genomic representation of candidate bacterial phylum KSB3 points to enhanced environmental sensing as a trigger of wastewater bulking.</title>
        <authorList>
            <person name="Sekiguchi Y."/>
            <person name="Ohashi A."/>
            <person name="Parks D.H."/>
            <person name="Yamauchi T."/>
            <person name="Tyson G.W."/>
            <person name="Hugenholtz P."/>
        </authorList>
    </citation>
    <scope>NUCLEOTIDE SEQUENCE [LARGE SCALE GENOMIC DNA]</scope>
</reference>
<accession>A0A0S6VPR4</accession>
<dbReference type="InterPro" id="IPR047272">
    <property type="entry name" value="S49_SppA_C"/>
</dbReference>
<keyword evidence="8" id="KW-1185">Reference proteome</keyword>
<evidence type="ECO:0000256" key="1">
    <source>
        <dbReference type="ARBA" id="ARBA00008683"/>
    </source>
</evidence>
<evidence type="ECO:0000256" key="4">
    <source>
        <dbReference type="ARBA" id="ARBA00022825"/>
    </source>
</evidence>